<feature type="binding site" evidence="10">
    <location>
        <position position="59"/>
    </location>
    <ligand>
        <name>ATP</name>
        <dbReference type="ChEBI" id="CHEBI:30616"/>
    </ligand>
</feature>
<accession>A0A1G7XAX2</accession>
<comment type="catalytic activity">
    <reaction evidence="7">
        <text>L-seryl-[protein] + ATP = O-phospho-L-seryl-[protein] + ADP + H(+)</text>
        <dbReference type="Rhea" id="RHEA:17989"/>
        <dbReference type="Rhea" id="RHEA-COMP:9863"/>
        <dbReference type="Rhea" id="RHEA-COMP:11604"/>
        <dbReference type="ChEBI" id="CHEBI:15378"/>
        <dbReference type="ChEBI" id="CHEBI:29999"/>
        <dbReference type="ChEBI" id="CHEBI:30616"/>
        <dbReference type="ChEBI" id="CHEBI:83421"/>
        <dbReference type="ChEBI" id="CHEBI:456216"/>
        <dbReference type="EC" id="2.7.12.2"/>
    </reaction>
</comment>
<protein>
    <recommendedName>
        <fullName evidence="6">mitogen-activated protein kinase kinase</fullName>
        <ecNumber evidence="6">2.7.12.2</ecNumber>
    </recommendedName>
</protein>
<keyword evidence="11" id="KW-1133">Transmembrane helix</keyword>
<dbReference type="EMBL" id="FNCQ01000010">
    <property type="protein sequence ID" value="SDG81336.1"/>
    <property type="molecule type" value="Genomic_DNA"/>
</dbReference>
<keyword evidence="1" id="KW-0808">Transferase</keyword>
<dbReference type="OrthoDB" id="9813021at2"/>
<keyword evidence="15" id="KW-1185">Reference proteome</keyword>
<dbReference type="SMART" id="SM00220">
    <property type="entry name" value="S_TKc"/>
    <property type="match status" value="1"/>
</dbReference>
<keyword evidence="2 10" id="KW-0547">Nucleotide-binding</keyword>
<feature type="domain" description="Protein kinase" evidence="12">
    <location>
        <begin position="30"/>
        <end position="294"/>
    </location>
</feature>
<evidence type="ECO:0000256" key="8">
    <source>
        <dbReference type="ARBA" id="ARBA00049299"/>
    </source>
</evidence>
<dbReference type="EC" id="2.7.12.2" evidence="6"/>
<gene>
    <name evidence="14" type="ORF">SAMN04487900_10649</name>
    <name evidence="13" type="ORF">SAMN04487901_11034</name>
</gene>
<evidence type="ECO:0000313" key="14">
    <source>
        <dbReference type="EMBL" id="SDN97204.1"/>
    </source>
</evidence>
<dbReference type="InterPro" id="IPR008271">
    <property type="entry name" value="Ser/Thr_kinase_AS"/>
</dbReference>
<dbReference type="Proteomes" id="UP000198779">
    <property type="component" value="Unassembled WGS sequence"/>
</dbReference>
<reference evidence="13 16" key="1">
    <citation type="submission" date="2016-10" db="EMBL/GenBank/DDBJ databases">
        <authorList>
            <person name="de Groot N.N."/>
        </authorList>
    </citation>
    <scope>NUCLEOTIDE SEQUENCE [LARGE SCALE GENOMIC DNA]</scope>
    <source>
        <strain evidence="16">BP1-145</strain>
        <strain evidence="13">BP1-148</strain>
    </source>
</reference>
<evidence type="ECO:0000256" key="3">
    <source>
        <dbReference type="ARBA" id="ARBA00022777"/>
    </source>
</evidence>
<evidence type="ECO:0000256" key="5">
    <source>
        <dbReference type="ARBA" id="ARBA00038035"/>
    </source>
</evidence>
<evidence type="ECO:0000256" key="11">
    <source>
        <dbReference type="SAM" id="Phobius"/>
    </source>
</evidence>
<feature type="transmembrane region" description="Helical" evidence="11">
    <location>
        <begin position="311"/>
        <end position="337"/>
    </location>
</feature>
<sequence length="338" mass="38009">MPNTVRQTVVTRKGDPYIYLWVMNEWYCYNPQEPPVGSGAMGDVYRGFRCKNGAPVAIKRVKDAYANSKMIRERARQEASLAFRHPNLVEMVGYCEYAPDSGPIFMISNFVQGENIDVFVKKLANSPNRVEKICNAMYSVLDALDYVHSRGVIHRDIKPSNIMVENDSNIRLMDLGIARMNGGNKFSAFGFIGTPEYSAPEQITREQNGTSVQINATTDIYALGITFYELLTGSNPMASNVEAETLTRQMKNPLPSSDLIPHKLMDVLWKATEKEQAKRYQTARAFREAIEASLLPDPPMSERIGQWLGQYWVLAAGIAVGLFVIISIIIIILIILWN</sequence>
<accession>A0A1H0FRJ6</accession>
<keyword evidence="3 14" id="KW-0418">Kinase</keyword>
<evidence type="ECO:0000256" key="10">
    <source>
        <dbReference type="PROSITE-ProRule" id="PRU10141"/>
    </source>
</evidence>
<evidence type="ECO:0000313" key="16">
    <source>
        <dbReference type="Proteomes" id="UP000199134"/>
    </source>
</evidence>
<evidence type="ECO:0000256" key="1">
    <source>
        <dbReference type="ARBA" id="ARBA00022679"/>
    </source>
</evidence>
<evidence type="ECO:0000256" key="2">
    <source>
        <dbReference type="ARBA" id="ARBA00022741"/>
    </source>
</evidence>
<dbReference type="PROSITE" id="PS00108">
    <property type="entry name" value="PROTEIN_KINASE_ST"/>
    <property type="match status" value="1"/>
</dbReference>
<dbReference type="PANTHER" id="PTHR48013">
    <property type="entry name" value="DUAL SPECIFICITY MITOGEN-ACTIVATED PROTEIN KINASE KINASE 5-RELATED"/>
    <property type="match status" value="1"/>
</dbReference>
<comment type="similarity">
    <text evidence="5">Belongs to the protein kinase superfamily. STE Ser/Thr protein kinase family. MAP kinase kinase subfamily.</text>
</comment>
<proteinExistence type="inferred from homology"/>
<evidence type="ECO:0000313" key="13">
    <source>
        <dbReference type="EMBL" id="SDG81336.1"/>
    </source>
</evidence>
<comment type="catalytic activity">
    <reaction evidence="9">
        <text>L-tyrosyl-[protein] + ATP = O-phospho-L-tyrosyl-[protein] + ADP + H(+)</text>
        <dbReference type="Rhea" id="RHEA:10596"/>
        <dbReference type="Rhea" id="RHEA-COMP:10136"/>
        <dbReference type="Rhea" id="RHEA-COMP:20101"/>
        <dbReference type="ChEBI" id="CHEBI:15378"/>
        <dbReference type="ChEBI" id="CHEBI:30616"/>
        <dbReference type="ChEBI" id="CHEBI:46858"/>
        <dbReference type="ChEBI" id="CHEBI:61978"/>
        <dbReference type="ChEBI" id="CHEBI:456216"/>
        <dbReference type="EC" id="2.7.12.2"/>
    </reaction>
</comment>
<evidence type="ECO:0000256" key="4">
    <source>
        <dbReference type="ARBA" id="ARBA00022840"/>
    </source>
</evidence>
<dbReference type="GO" id="GO:0005524">
    <property type="term" value="F:ATP binding"/>
    <property type="evidence" value="ECO:0007669"/>
    <property type="project" value="UniProtKB-UniRule"/>
</dbReference>
<name>A0A1H0FRJ6_9BACT</name>
<evidence type="ECO:0000256" key="6">
    <source>
        <dbReference type="ARBA" id="ARBA00038999"/>
    </source>
</evidence>
<dbReference type="PROSITE" id="PS50011">
    <property type="entry name" value="PROTEIN_KINASE_DOM"/>
    <property type="match status" value="1"/>
</dbReference>
<evidence type="ECO:0000313" key="15">
    <source>
        <dbReference type="Proteomes" id="UP000198779"/>
    </source>
</evidence>
<dbReference type="GO" id="GO:0004674">
    <property type="term" value="F:protein serine/threonine kinase activity"/>
    <property type="evidence" value="ECO:0007669"/>
    <property type="project" value="UniProtKB-KW"/>
</dbReference>
<dbReference type="Gene3D" id="1.10.510.10">
    <property type="entry name" value="Transferase(Phosphotransferase) domain 1"/>
    <property type="match status" value="1"/>
</dbReference>
<dbReference type="InterPro" id="IPR017441">
    <property type="entry name" value="Protein_kinase_ATP_BS"/>
</dbReference>
<dbReference type="AlphaFoldDB" id="A0A1H0FRJ6"/>
<evidence type="ECO:0000259" key="12">
    <source>
        <dbReference type="PROSITE" id="PS50011"/>
    </source>
</evidence>
<dbReference type="PANTHER" id="PTHR48013:SF9">
    <property type="entry name" value="DUAL SPECIFICITY MITOGEN-ACTIVATED PROTEIN KINASE KINASE 5"/>
    <property type="match status" value="1"/>
</dbReference>
<organism evidence="14 16">
    <name type="scientific">Prevotella communis</name>
    <dbReference type="NCBI Taxonomy" id="2913614"/>
    <lineage>
        <taxon>Bacteria</taxon>
        <taxon>Pseudomonadati</taxon>
        <taxon>Bacteroidota</taxon>
        <taxon>Bacteroidia</taxon>
        <taxon>Bacteroidales</taxon>
        <taxon>Prevotellaceae</taxon>
        <taxon>Prevotella</taxon>
    </lineage>
</organism>
<dbReference type="PROSITE" id="PS00107">
    <property type="entry name" value="PROTEIN_KINASE_ATP"/>
    <property type="match status" value="1"/>
</dbReference>
<keyword evidence="11" id="KW-0472">Membrane</keyword>
<dbReference type="CDD" id="cd14014">
    <property type="entry name" value="STKc_PknB_like"/>
    <property type="match status" value="1"/>
</dbReference>
<dbReference type="Pfam" id="PF00069">
    <property type="entry name" value="Pkinase"/>
    <property type="match status" value="1"/>
</dbReference>
<dbReference type="EMBL" id="FNIW01000006">
    <property type="protein sequence ID" value="SDN97204.1"/>
    <property type="molecule type" value="Genomic_DNA"/>
</dbReference>
<keyword evidence="4 10" id="KW-0067">ATP-binding</keyword>
<comment type="catalytic activity">
    <reaction evidence="8">
        <text>L-threonyl-[protein] + ATP = O-phospho-L-threonyl-[protein] + ADP + H(+)</text>
        <dbReference type="Rhea" id="RHEA:46608"/>
        <dbReference type="Rhea" id="RHEA-COMP:11060"/>
        <dbReference type="Rhea" id="RHEA-COMP:11605"/>
        <dbReference type="ChEBI" id="CHEBI:15378"/>
        <dbReference type="ChEBI" id="CHEBI:30013"/>
        <dbReference type="ChEBI" id="CHEBI:30616"/>
        <dbReference type="ChEBI" id="CHEBI:61977"/>
        <dbReference type="ChEBI" id="CHEBI:456216"/>
        <dbReference type="EC" id="2.7.12.2"/>
    </reaction>
</comment>
<dbReference type="SUPFAM" id="SSF56112">
    <property type="entry name" value="Protein kinase-like (PK-like)"/>
    <property type="match status" value="1"/>
</dbReference>
<dbReference type="Proteomes" id="UP000199134">
    <property type="component" value="Unassembled WGS sequence"/>
</dbReference>
<dbReference type="RefSeq" id="WP_091817870.1">
    <property type="nucleotide sequence ID" value="NZ_FNCQ01000010.1"/>
</dbReference>
<dbReference type="STRING" id="645274.SAMN04487901_11034"/>
<evidence type="ECO:0000256" key="9">
    <source>
        <dbReference type="ARBA" id="ARBA00051693"/>
    </source>
</evidence>
<dbReference type="InterPro" id="IPR000719">
    <property type="entry name" value="Prot_kinase_dom"/>
</dbReference>
<dbReference type="InterPro" id="IPR011009">
    <property type="entry name" value="Kinase-like_dom_sf"/>
</dbReference>
<keyword evidence="14" id="KW-0723">Serine/threonine-protein kinase</keyword>
<keyword evidence="11" id="KW-0812">Transmembrane</keyword>
<reference evidence="14 15" key="2">
    <citation type="submission" date="2016-10" db="EMBL/GenBank/DDBJ databases">
        <authorList>
            <person name="Varghese N."/>
            <person name="Submissions S."/>
        </authorList>
    </citation>
    <scope>NUCLEOTIDE SEQUENCE</scope>
    <source>
        <strain evidence="14">BP1-145</strain>
        <strain evidence="15">BP1-148</strain>
    </source>
</reference>
<evidence type="ECO:0000256" key="7">
    <source>
        <dbReference type="ARBA" id="ARBA00049014"/>
    </source>
</evidence>